<evidence type="ECO:0000256" key="2">
    <source>
        <dbReference type="ARBA" id="ARBA00011322"/>
    </source>
</evidence>
<feature type="domain" description="Calcineurin-like phosphoesterase" evidence="8">
    <location>
        <begin position="1"/>
        <end position="236"/>
    </location>
</feature>
<dbReference type="EMBL" id="FQXU01000012">
    <property type="protein sequence ID" value="SHI31738.1"/>
    <property type="molecule type" value="Genomic_DNA"/>
</dbReference>
<evidence type="ECO:0000256" key="6">
    <source>
        <dbReference type="ARBA" id="ARBA00022839"/>
    </source>
</evidence>
<protein>
    <recommendedName>
        <fullName evidence="3 7">Nuclease SbcCD subunit D</fullName>
    </recommendedName>
</protein>
<evidence type="ECO:0000259" key="8">
    <source>
        <dbReference type="Pfam" id="PF00149"/>
    </source>
</evidence>
<dbReference type="PANTHER" id="PTHR30337">
    <property type="entry name" value="COMPONENT OF ATP-DEPENDENT DSDNA EXONUCLEASE"/>
    <property type="match status" value="1"/>
</dbReference>
<sequence>MKFIHTADWHIGKIVNEFSMLEDQEFILNELIKLIVEEKPDALIIAGDLYDRSVPPADGVELLDKFLSKIVVDLKVPILAVAGNHDSPERLSFGSSLLKNSGLHIEGLLGKEITKVPLKDEYGTVNFYLVPYTDPAYIRELYEDSSIKTHEDGAKKIIENIETQLDINQRNILITHGYITNMKNKEQEITEDGEEERAGLVTSSSERPLSIGGTDLVSAEVFNKFNYVALGHLHRPQKVGSDKIRYSGSLLKYSISEARQKKSVTIVNIDSKGEVNIEIKELKALRDLRTIKGPIDEIISPKVYKGTNTDDYVFAILTDEGELLDPISKLRAVYPNIMGLSREAFVNTESNRTSAEEGYKSKSKEELFNEFYKTLTGKELDDERVEVLKKVIEEVQREVI</sequence>
<gene>
    <name evidence="7" type="primary">sbcD</name>
    <name evidence="10" type="ORF">SAMN02745941_03621</name>
</gene>
<dbReference type="InterPro" id="IPR050535">
    <property type="entry name" value="DNA_Repair-Maintenance_Comp"/>
</dbReference>
<evidence type="ECO:0000256" key="3">
    <source>
        <dbReference type="ARBA" id="ARBA00013365"/>
    </source>
</evidence>
<organism evidence="10 11">
    <name type="scientific">Clostridium intestinale DSM 6191</name>
    <dbReference type="NCBI Taxonomy" id="1121320"/>
    <lineage>
        <taxon>Bacteria</taxon>
        <taxon>Bacillati</taxon>
        <taxon>Bacillota</taxon>
        <taxon>Clostridia</taxon>
        <taxon>Eubacteriales</taxon>
        <taxon>Clostridiaceae</taxon>
        <taxon>Clostridium</taxon>
    </lineage>
</organism>
<evidence type="ECO:0000259" key="9">
    <source>
        <dbReference type="Pfam" id="PF12320"/>
    </source>
</evidence>
<evidence type="ECO:0000256" key="7">
    <source>
        <dbReference type="RuleBase" id="RU363069"/>
    </source>
</evidence>
<feature type="domain" description="Nuclease SbcCD subunit D C-terminal" evidence="9">
    <location>
        <begin position="285"/>
        <end position="373"/>
    </location>
</feature>
<keyword evidence="6 7" id="KW-0269">Exonuclease</keyword>
<comment type="subunit">
    <text evidence="2 7">Heterodimer of SbcC and SbcD.</text>
</comment>
<dbReference type="CDD" id="cd00840">
    <property type="entry name" value="MPP_Mre11_N"/>
    <property type="match status" value="1"/>
</dbReference>
<dbReference type="RefSeq" id="WP_073021780.1">
    <property type="nucleotide sequence ID" value="NZ_FQXU01000012.1"/>
</dbReference>
<evidence type="ECO:0000256" key="5">
    <source>
        <dbReference type="ARBA" id="ARBA00022801"/>
    </source>
</evidence>
<dbReference type="GO" id="GO:0008408">
    <property type="term" value="F:3'-5' exonuclease activity"/>
    <property type="evidence" value="ECO:0007669"/>
    <property type="project" value="InterPro"/>
</dbReference>
<dbReference type="InterPro" id="IPR004843">
    <property type="entry name" value="Calcineurin-like_PHP"/>
</dbReference>
<keyword evidence="5 7" id="KW-0378">Hydrolase</keyword>
<keyword evidence="7" id="KW-0233">DNA recombination</keyword>
<comment type="function">
    <text evidence="7">SbcCD cleaves DNA hairpin structures. These structures can inhibit DNA replication and are intermediates in certain DNA recombination reactions. The complex acts as a 3'-&gt;5' double strand exonuclease that can open hairpins. It also has a 5' single-strand endonuclease activity.</text>
</comment>
<dbReference type="GO" id="GO:0006310">
    <property type="term" value="P:DNA recombination"/>
    <property type="evidence" value="ECO:0007669"/>
    <property type="project" value="UniProtKB-KW"/>
</dbReference>
<dbReference type="Pfam" id="PF00149">
    <property type="entry name" value="Metallophos"/>
    <property type="match status" value="1"/>
</dbReference>
<evidence type="ECO:0000313" key="10">
    <source>
        <dbReference type="EMBL" id="SHI31738.1"/>
    </source>
</evidence>
<keyword evidence="4 7" id="KW-0540">Nuclease</keyword>
<accession>A0A1M6A5J6</accession>
<proteinExistence type="inferred from homology"/>
<dbReference type="GO" id="GO:0006260">
    <property type="term" value="P:DNA replication"/>
    <property type="evidence" value="ECO:0007669"/>
    <property type="project" value="UniProtKB-KW"/>
</dbReference>
<comment type="similarity">
    <text evidence="1 7">Belongs to the SbcD family.</text>
</comment>
<keyword evidence="7" id="KW-0235">DNA replication</keyword>
<evidence type="ECO:0000313" key="11">
    <source>
        <dbReference type="Proteomes" id="UP000184241"/>
    </source>
</evidence>
<dbReference type="Proteomes" id="UP000184241">
    <property type="component" value="Unassembled WGS sequence"/>
</dbReference>
<dbReference type="SUPFAM" id="SSF56300">
    <property type="entry name" value="Metallo-dependent phosphatases"/>
    <property type="match status" value="1"/>
</dbReference>
<dbReference type="InterPro" id="IPR026843">
    <property type="entry name" value="SbcD_C"/>
</dbReference>
<evidence type="ECO:0000256" key="1">
    <source>
        <dbReference type="ARBA" id="ARBA00010555"/>
    </source>
</evidence>
<keyword evidence="7" id="KW-0255">Endonuclease</keyword>
<dbReference type="AlphaFoldDB" id="A0A1M6A5J6"/>
<dbReference type="Pfam" id="PF12320">
    <property type="entry name" value="SbcD_C"/>
    <property type="match status" value="1"/>
</dbReference>
<dbReference type="Gene3D" id="3.60.21.10">
    <property type="match status" value="1"/>
</dbReference>
<reference evidence="10 11" key="1">
    <citation type="submission" date="2016-11" db="EMBL/GenBank/DDBJ databases">
        <authorList>
            <person name="Jaros S."/>
            <person name="Januszkiewicz K."/>
            <person name="Wedrychowicz H."/>
        </authorList>
    </citation>
    <scope>NUCLEOTIDE SEQUENCE [LARGE SCALE GENOMIC DNA]</scope>
    <source>
        <strain evidence="10 11">DSM 6191</strain>
    </source>
</reference>
<dbReference type="InterPro" id="IPR041796">
    <property type="entry name" value="Mre11_N"/>
</dbReference>
<dbReference type="NCBIfam" id="TIGR00619">
    <property type="entry name" value="sbcd"/>
    <property type="match status" value="1"/>
</dbReference>
<dbReference type="InterPro" id="IPR004593">
    <property type="entry name" value="SbcD"/>
</dbReference>
<dbReference type="GO" id="GO:0004519">
    <property type="term" value="F:endonuclease activity"/>
    <property type="evidence" value="ECO:0007669"/>
    <property type="project" value="UniProtKB-KW"/>
</dbReference>
<evidence type="ECO:0000256" key="4">
    <source>
        <dbReference type="ARBA" id="ARBA00022722"/>
    </source>
</evidence>
<dbReference type="PANTHER" id="PTHR30337:SF0">
    <property type="entry name" value="NUCLEASE SBCCD SUBUNIT D"/>
    <property type="match status" value="1"/>
</dbReference>
<name>A0A1M6A5J6_9CLOT</name>
<dbReference type="InterPro" id="IPR029052">
    <property type="entry name" value="Metallo-depent_PP-like"/>
</dbReference>